<evidence type="ECO:0000313" key="9">
    <source>
        <dbReference type="EMBL" id="BAC44782.1"/>
    </source>
</evidence>
<accession>Q8EUD4</accession>
<keyword evidence="3 6" id="KW-0645">Protease</keyword>
<keyword evidence="5 6" id="KW-0378">Hydrolase</keyword>
<dbReference type="InterPro" id="IPR036005">
    <property type="entry name" value="Creatinase/aminopeptidase-like"/>
</dbReference>
<dbReference type="GO" id="GO:0005829">
    <property type="term" value="C:cytosol"/>
    <property type="evidence" value="ECO:0007669"/>
    <property type="project" value="TreeGrafter"/>
</dbReference>
<dbReference type="PRINTS" id="PR00599">
    <property type="entry name" value="MAPEPTIDASE"/>
</dbReference>
<gene>
    <name evidence="6" type="primary">map</name>
    <name evidence="9" type="ordered locus">MYPE9960</name>
</gene>
<dbReference type="Pfam" id="PF00557">
    <property type="entry name" value="Peptidase_M24"/>
    <property type="match status" value="1"/>
</dbReference>
<feature type="binding site" evidence="6">
    <location>
        <position position="231"/>
    </location>
    <ligand>
        <name>a divalent metal cation</name>
        <dbReference type="ChEBI" id="CHEBI:60240"/>
        <label>2</label>
        <note>catalytic</note>
    </ligand>
</feature>
<evidence type="ECO:0000256" key="4">
    <source>
        <dbReference type="ARBA" id="ARBA00022723"/>
    </source>
</evidence>
<dbReference type="PANTHER" id="PTHR43330">
    <property type="entry name" value="METHIONINE AMINOPEPTIDASE"/>
    <property type="match status" value="1"/>
</dbReference>
<dbReference type="EMBL" id="BA000026">
    <property type="protein sequence ID" value="BAC44782.1"/>
    <property type="molecule type" value="Genomic_DNA"/>
</dbReference>
<dbReference type="PROSITE" id="PS00680">
    <property type="entry name" value="MAP_1"/>
    <property type="match status" value="1"/>
</dbReference>
<dbReference type="SUPFAM" id="SSF55920">
    <property type="entry name" value="Creatinase/aminopeptidase"/>
    <property type="match status" value="1"/>
</dbReference>
<dbReference type="AlphaFoldDB" id="Q8EUD4"/>
<dbReference type="EC" id="3.4.11.18" evidence="6 7"/>
<dbReference type="eggNOG" id="COG0024">
    <property type="taxonomic scope" value="Bacteria"/>
</dbReference>
<evidence type="ECO:0000256" key="3">
    <source>
        <dbReference type="ARBA" id="ARBA00022670"/>
    </source>
</evidence>
<keyword evidence="2 6" id="KW-0031">Aminopeptidase</keyword>
<proteinExistence type="inferred from homology"/>
<evidence type="ECO:0000256" key="2">
    <source>
        <dbReference type="ARBA" id="ARBA00022438"/>
    </source>
</evidence>
<dbReference type="HAMAP" id="MF_01974">
    <property type="entry name" value="MetAP_1"/>
    <property type="match status" value="1"/>
</dbReference>
<dbReference type="FunCoup" id="Q8EUD4">
    <property type="interactions" value="208"/>
</dbReference>
<feature type="domain" description="Peptidase M24" evidence="8">
    <location>
        <begin position="11"/>
        <end position="238"/>
    </location>
</feature>
<feature type="binding site" evidence="6">
    <location>
        <position position="105"/>
    </location>
    <ligand>
        <name>a divalent metal cation</name>
        <dbReference type="ChEBI" id="CHEBI:60240"/>
        <label>1</label>
    </ligand>
</feature>
<dbReference type="RefSeq" id="WP_011077810.1">
    <property type="nucleotide sequence ID" value="NC_004432.1"/>
</dbReference>
<evidence type="ECO:0000313" key="10">
    <source>
        <dbReference type="Proteomes" id="UP000002522"/>
    </source>
</evidence>
<dbReference type="KEGG" id="mpe:MYPE9960"/>
<dbReference type="GO" id="GO:0070006">
    <property type="term" value="F:metalloaminopeptidase activity"/>
    <property type="evidence" value="ECO:0007669"/>
    <property type="project" value="UniProtKB-UniRule"/>
</dbReference>
<dbReference type="InterPro" id="IPR002467">
    <property type="entry name" value="Pept_M24A_MAP1"/>
</dbReference>
<name>Q8EUD4_MALP2</name>
<dbReference type="Gene3D" id="3.90.230.10">
    <property type="entry name" value="Creatinase/methionine aminopeptidase superfamily"/>
    <property type="match status" value="1"/>
</dbReference>
<dbReference type="STRING" id="272633.gene:10732116"/>
<dbReference type="Proteomes" id="UP000002522">
    <property type="component" value="Chromosome"/>
</dbReference>
<feature type="binding site" evidence="6">
    <location>
        <position position="174"/>
    </location>
    <ligand>
        <name>substrate</name>
    </ligand>
</feature>
<dbReference type="GO" id="GO:0004239">
    <property type="term" value="F:initiator methionyl aminopeptidase activity"/>
    <property type="evidence" value="ECO:0007669"/>
    <property type="project" value="UniProtKB-UniRule"/>
</dbReference>
<dbReference type="InParanoid" id="Q8EUD4"/>
<feature type="binding site" evidence="6">
    <location>
        <position position="94"/>
    </location>
    <ligand>
        <name>a divalent metal cation</name>
        <dbReference type="ChEBI" id="CHEBI:60240"/>
        <label>1</label>
    </ligand>
</feature>
<feature type="binding site" evidence="6">
    <location>
        <position position="77"/>
    </location>
    <ligand>
        <name>substrate</name>
    </ligand>
</feature>
<feature type="binding site" evidence="6">
    <location>
        <position position="231"/>
    </location>
    <ligand>
        <name>a divalent metal cation</name>
        <dbReference type="ChEBI" id="CHEBI:60240"/>
        <label>1</label>
    </ligand>
</feature>
<dbReference type="InterPro" id="IPR001714">
    <property type="entry name" value="Pept_M24_MAP"/>
</dbReference>
<comment type="function">
    <text evidence="1 6">Removes the N-terminal methionine from nascent proteins. The N-terminal methionine is often cleaved when the second residue in the primary sequence is small and uncharged (Met-Ala-, Cys, Gly, Pro, Ser, Thr, or Val). Requires deformylation of the N(alpha)-formylated initiator methionine before it can be hydrolyzed.</text>
</comment>
<dbReference type="InterPro" id="IPR000994">
    <property type="entry name" value="Pept_M24"/>
</dbReference>
<dbReference type="GO" id="GO:0046872">
    <property type="term" value="F:metal ion binding"/>
    <property type="evidence" value="ECO:0007669"/>
    <property type="project" value="UniProtKB-UniRule"/>
</dbReference>
<protein>
    <recommendedName>
        <fullName evidence="6 7">Methionine aminopeptidase</fullName>
        <shortName evidence="6">MAP</shortName>
        <shortName evidence="6">MetAP</shortName>
        <ecNumber evidence="6 7">3.4.11.18</ecNumber>
    </recommendedName>
    <alternativeName>
        <fullName evidence="6">Peptidase M</fullName>
    </alternativeName>
</protein>
<organism evidence="9 10">
    <name type="scientific">Malacoplasma penetrans (strain HF-2)</name>
    <name type="common">Mycoplasma penetrans</name>
    <dbReference type="NCBI Taxonomy" id="272633"/>
    <lineage>
        <taxon>Bacteria</taxon>
        <taxon>Bacillati</taxon>
        <taxon>Mycoplasmatota</taxon>
        <taxon>Mycoplasmoidales</taxon>
        <taxon>Mycoplasmoidaceae</taxon>
        <taxon>Malacoplasma</taxon>
    </lineage>
</organism>
<sequence>MIYLKSNYEIEQIKKACSVWKKVRQALIENAAAGKSLIELDELAKKVTIENDCTTPFHQYRGFPGYNCISVNDVVIHGVPTNYKLKDKDMVTFDVGVAYNGYICDAAFTVIIGENVEAQKINDVCYKSLIEGIKQIKPGNRIGDISNAIEEYVVSNGYYILEDFGGHGCGRKLHEDPIILNYGVKNSGPIIKPNMVLCIEPMILTEDASYYIDKDKWSVIASNHKLSCHWEHMVLVTNEGYEILTE</sequence>
<evidence type="ECO:0000256" key="5">
    <source>
        <dbReference type="ARBA" id="ARBA00022801"/>
    </source>
</evidence>
<feature type="binding site" evidence="6">
    <location>
        <position position="200"/>
    </location>
    <ligand>
        <name>a divalent metal cation</name>
        <dbReference type="ChEBI" id="CHEBI:60240"/>
        <label>2</label>
        <note>catalytic</note>
    </ligand>
</feature>
<evidence type="ECO:0000256" key="6">
    <source>
        <dbReference type="HAMAP-Rule" id="MF_01974"/>
    </source>
</evidence>
<comment type="subunit">
    <text evidence="6">Monomer.</text>
</comment>
<keyword evidence="10" id="KW-1185">Reference proteome</keyword>
<dbReference type="CDD" id="cd01086">
    <property type="entry name" value="MetAP1"/>
    <property type="match status" value="1"/>
</dbReference>
<dbReference type="PANTHER" id="PTHR43330:SF27">
    <property type="entry name" value="METHIONINE AMINOPEPTIDASE"/>
    <property type="match status" value="1"/>
</dbReference>
<keyword evidence="4 6" id="KW-0479">Metal-binding</keyword>
<evidence type="ECO:0000256" key="7">
    <source>
        <dbReference type="RuleBase" id="RU003653"/>
    </source>
</evidence>
<reference evidence="9 10" key="1">
    <citation type="journal article" date="2002" name="Nucleic Acids Res.">
        <title>The complete genomic sequence of Mycoplasma penetrans, an intracellular bacterial pathogen in humans.</title>
        <authorList>
            <person name="Sasaki Y."/>
            <person name="Ishikawa J."/>
            <person name="Yamashita A."/>
            <person name="Oshima K."/>
            <person name="Kenri T."/>
            <person name="Furuya K."/>
            <person name="Yoshino C."/>
            <person name="Horino A."/>
            <person name="Shiba T."/>
            <person name="Sasaki T."/>
            <person name="Hattori M."/>
        </authorList>
    </citation>
    <scope>NUCLEOTIDE SEQUENCE [LARGE SCALE GENOMIC DNA]</scope>
    <source>
        <strain evidence="9 10">HF-2</strain>
    </source>
</reference>
<evidence type="ECO:0000256" key="1">
    <source>
        <dbReference type="ARBA" id="ARBA00002521"/>
    </source>
</evidence>
<feature type="binding site" evidence="6">
    <location>
        <position position="167"/>
    </location>
    <ligand>
        <name>a divalent metal cation</name>
        <dbReference type="ChEBI" id="CHEBI:60240"/>
        <label>2</label>
        <note>catalytic</note>
    </ligand>
</feature>
<dbReference type="NCBIfam" id="TIGR00500">
    <property type="entry name" value="met_pdase_I"/>
    <property type="match status" value="1"/>
</dbReference>
<comment type="catalytic activity">
    <reaction evidence="6 7">
        <text>Release of N-terminal amino acids, preferentially methionine, from peptides and arylamides.</text>
        <dbReference type="EC" id="3.4.11.18"/>
    </reaction>
</comment>
<comment type="cofactor">
    <cofactor evidence="6">
        <name>Co(2+)</name>
        <dbReference type="ChEBI" id="CHEBI:48828"/>
    </cofactor>
    <cofactor evidence="6">
        <name>Zn(2+)</name>
        <dbReference type="ChEBI" id="CHEBI:29105"/>
    </cofactor>
    <cofactor evidence="6">
        <name>Mn(2+)</name>
        <dbReference type="ChEBI" id="CHEBI:29035"/>
    </cofactor>
    <cofactor evidence="6">
        <name>Fe(2+)</name>
        <dbReference type="ChEBI" id="CHEBI:29033"/>
    </cofactor>
    <text evidence="6">Binds 2 divalent metal cations per subunit. Has a high-affinity and a low affinity metal-binding site. The true nature of the physiological cofactor is under debate. The enzyme is active with cobalt, zinc, manganese or divalent iron ions. Most likely, methionine aminopeptidases function as mononuclear Fe(2+)-metalloproteases under physiological conditions, and the catalytically relevant metal-binding site has been assigned to the histidine-containing high-affinity site.</text>
</comment>
<comment type="similarity">
    <text evidence="6">Belongs to the peptidase M24A family. Methionine aminopeptidase type 1 subfamily.</text>
</comment>
<feature type="binding site" evidence="6">
    <location>
        <position position="105"/>
    </location>
    <ligand>
        <name>a divalent metal cation</name>
        <dbReference type="ChEBI" id="CHEBI:60240"/>
        <label>2</label>
        <note>catalytic</note>
    </ligand>
</feature>
<evidence type="ECO:0000259" key="8">
    <source>
        <dbReference type="Pfam" id="PF00557"/>
    </source>
</evidence>
<dbReference type="GO" id="GO:0006508">
    <property type="term" value="P:proteolysis"/>
    <property type="evidence" value="ECO:0007669"/>
    <property type="project" value="UniProtKB-KW"/>
</dbReference>
<dbReference type="HOGENOM" id="CLU_015857_0_1_14"/>